<evidence type="ECO:0000313" key="7">
    <source>
        <dbReference type="EMBL" id="AKB45576.1"/>
    </source>
</evidence>
<dbReference type="InterPro" id="IPR052977">
    <property type="entry name" value="Polyferredoxin-like_ET"/>
</dbReference>
<dbReference type="CDD" id="cd10549">
    <property type="entry name" value="MtMvhB_like"/>
    <property type="match status" value="1"/>
</dbReference>
<dbReference type="Gene3D" id="3.30.70.20">
    <property type="match status" value="4"/>
</dbReference>
<dbReference type="PROSITE" id="PS51379">
    <property type="entry name" value="4FE4S_FER_2"/>
    <property type="match status" value="8"/>
</dbReference>
<dbReference type="SUPFAM" id="SSF54862">
    <property type="entry name" value="4Fe-4S ferredoxins"/>
    <property type="match status" value="3"/>
</dbReference>
<dbReference type="PIRSF" id="PIRSF005658">
    <property type="entry name" value="FwdF"/>
    <property type="match status" value="1"/>
</dbReference>
<feature type="domain" description="4Fe-4S ferredoxin-type" evidence="6">
    <location>
        <begin position="56"/>
        <end position="86"/>
    </location>
</feature>
<feature type="domain" description="4Fe-4S ferredoxin-type" evidence="6">
    <location>
        <begin position="172"/>
        <end position="201"/>
    </location>
</feature>
<dbReference type="PANTHER" id="PTHR43193:SF2">
    <property type="entry name" value="POLYFERREDOXIN PROTEIN FWDF"/>
    <property type="match status" value="1"/>
</dbReference>
<evidence type="ECO:0000256" key="5">
    <source>
        <dbReference type="ARBA" id="ARBA00023014"/>
    </source>
</evidence>
<evidence type="ECO:0000256" key="1">
    <source>
        <dbReference type="ARBA" id="ARBA00022485"/>
    </source>
</evidence>
<keyword evidence="1" id="KW-0004">4Fe-4S</keyword>
<feature type="domain" description="4Fe-4S ferredoxin-type" evidence="6">
    <location>
        <begin position="265"/>
        <end position="294"/>
    </location>
</feature>
<feature type="domain" description="4Fe-4S ferredoxin-type" evidence="6">
    <location>
        <begin position="100"/>
        <end position="129"/>
    </location>
</feature>
<dbReference type="PROSITE" id="PS00198">
    <property type="entry name" value="4FE4S_FER_1"/>
    <property type="match status" value="7"/>
</dbReference>
<dbReference type="HOGENOM" id="CLU_050974_0_0_2"/>
<reference evidence="7 8" key="1">
    <citation type="submission" date="2014-07" db="EMBL/GenBank/DDBJ databases">
        <title>Methanogenic archaea and the global carbon cycle.</title>
        <authorList>
            <person name="Henriksen J.R."/>
            <person name="Luke J."/>
            <person name="Reinhart S."/>
            <person name="Benedict M.N."/>
            <person name="Youngblut N.D."/>
            <person name="Metcalf M.E."/>
            <person name="Whitaker R.J."/>
            <person name="Metcalf W.W."/>
        </authorList>
    </citation>
    <scope>NUCLEOTIDE SEQUENCE [LARGE SCALE GENOMIC DNA]</scope>
    <source>
        <strain evidence="7 8">Z-761</strain>
    </source>
</reference>
<dbReference type="EMBL" id="CP009520">
    <property type="protein sequence ID" value="AKB45576.1"/>
    <property type="molecule type" value="Genomic_DNA"/>
</dbReference>
<dbReference type="InterPro" id="IPR017896">
    <property type="entry name" value="4Fe4S_Fe-S-bd"/>
</dbReference>
<dbReference type="Pfam" id="PF12838">
    <property type="entry name" value="Fer4_7"/>
    <property type="match status" value="2"/>
</dbReference>
<organism evidence="7 8">
    <name type="scientific">Methanosarcina vacuolata Z-761</name>
    <dbReference type="NCBI Taxonomy" id="1434123"/>
    <lineage>
        <taxon>Archaea</taxon>
        <taxon>Methanobacteriati</taxon>
        <taxon>Methanobacteriota</taxon>
        <taxon>Stenosarchaea group</taxon>
        <taxon>Methanomicrobia</taxon>
        <taxon>Methanosarcinales</taxon>
        <taxon>Methanosarcinaceae</taxon>
        <taxon>Methanosarcina</taxon>
    </lineage>
</organism>
<dbReference type="KEGG" id="mvc:MSVAZ_3307"/>
<dbReference type="STRING" id="1434123.MSVAZ_3307"/>
<feature type="domain" description="4Fe-4S ferredoxin-type" evidence="6">
    <location>
        <begin position="313"/>
        <end position="343"/>
    </location>
</feature>
<dbReference type="GO" id="GO:0051539">
    <property type="term" value="F:4 iron, 4 sulfur cluster binding"/>
    <property type="evidence" value="ECO:0007669"/>
    <property type="project" value="UniProtKB-KW"/>
</dbReference>
<dbReference type="FunFam" id="3.30.70.20:FF:000035">
    <property type="entry name" value="Iron hydrogenase 1"/>
    <property type="match status" value="1"/>
</dbReference>
<dbReference type="GeneID" id="24811842"/>
<dbReference type="GO" id="GO:0046872">
    <property type="term" value="F:metal ion binding"/>
    <property type="evidence" value="ECO:0007669"/>
    <property type="project" value="UniProtKB-KW"/>
</dbReference>
<dbReference type="RefSeq" id="WP_048123074.1">
    <property type="nucleotide sequence ID" value="NZ_CP009520.1"/>
</dbReference>
<feature type="domain" description="4Fe-4S ferredoxin-type" evidence="6">
    <location>
        <begin position="140"/>
        <end position="169"/>
    </location>
</feature>
<name>A0A0E3LI84_9EURY</name>
<dbReference type="Proteomes" id="UP000033096">
    <property type="component" value="Chromosome"/>
</dbReference>
<dbReference type="AlphaFoldDB" id="A0A0E3LI84"/>
<proteinExistence type="predicted"/>
<keyword evidence="3" id="KW-0677">Repeat</keyword>
<evidence type="ECO:0000256" key="2">
    <source>
        <dbReference type="ARBA" id="ARBA00022723"/>
    </source>
</evidence>
<evidence type="ECO:0000256" key="3">
    <source>
        <dbReference type="ARBA" id="ARBA00022737"/>
    </source>
</evidence>
<dbReference type="InterPro" id="IPR043256">
    <property type="entry name" value="MvhB-like"/>
</dbReference>
<dbReference type="Pfam" id="PF00037">
    <property type="entry name" value="Fer4"/>
    <property type="match status" value="2"/>
</dbReference>
<dbReference type="Gene3D" id="3.30.70.3270">
    <property type="match status" value="1"/>
</dbReference>
<accession>A0A0E3LI84</accession>
<evidence type="ECO:0000259" key="6">
    <source>
        <dbReference type="PROSITE" id="PS51379"/>
    </source>
</evidence>
<dbReference type="GO" id="GO:0016491">
    <property type="term" value="F:oxidoreductase activity"/>
    <property type="evidence" value="ECO:0007669"/>
    <property type="project" value="UniProtKB-ARBA"/>
</dbReference>
<keyword evidence="4" id="KW-0408">Iron</keyword>
<feature type="domain" description="4Fe-4S ferredoxin-type" evidence="6">
    <location>
        <begin position="16"/>
        <end position="45"/>
    </location>
</feature>
<keyword evidence="8" id="KW-1185">Reference proteome</keyword>
<gene>
    <name evidence="7" type="ORF">MSVAZ_3307</name>
</gene>
<keyword evidence="2" id="KW-0479">Metal-binding</keyword>
<evidence type="ECO:0000256" key="4">
    <source>
        <dbReference type="ARBA" id="ARBA00023004"/>
    </source>
</evidence>
<dbReference type="Pfam" id="PF14697">
    <property type="entry name" value="Fer4_21"/>
    <property type="match status" value="1"/>
</dbReference>
<evidence type="ECO:0000313" key="8">
    <source>
        <dbReference type="Proteomes" id="UP000033096"/>
    </source>
</evidence>
<dbReference type="PATRIC" id="fig|1434123.4.peg.4060"/>
<dbReference type="PANTHER" id="PTHR43193">
    <property type="match status" value="1"/>
</dbReference>
<protein>
    <submittedName>
        <fullName evidence="7">Polyferredoxin protein MvhB</fullName>
    </submittedName>
</protein>
<feature type="domain" description="4Fe-4S ferredoxin-type" evidence="6">
    <location>
        <begin position="208"/>
        <end position="237"/>
    </location>
</feature>
<keyword evidence="5" id="KW-0411">Iron-sulfur</keyword>
<sequence>MQEDMRLSVFAEKKDKQLIYSPEKCIGCGTCVQACPKGNLAIGAVGAITRGLVDADFLEMKESEACLVCGICAKVCPTGALEMKQEGKTLTDISYLFRAMKPTSVNESCVHCGLCEDICPQGCIEVTRDISADGKLKLVGKTNIDTECCVHCGWCAAVCPVNAISVEKPFEGRWTRDEDVCQTCHTCVEVCPANAIFNKKAKPGERVEKISHRPDACIYCGACAVACPVNAIDVRKTAILPEMEKKGVLEKKLLETPAPEAMLRTRLETDEAACLGCGNCVIVCPVNAYSDRELAAGHLNNMDEKALLGVKNGRISVIDQDRCGADGACAMICPVDAIRLVKKEVE</sequence>
<dbReference type="InterPro" id="IPR017900">
    <property type="entry name" value="4Fe4S_Fe_S_CS"/>
</dbReference>